<comment type="caution">
    <text evidence="2">The sequence shown here is derived from an EMBL/GenBank/DDBJ whole genome shotgun (WGS) entry which is preliminary data.</text>
</comment>
<keyword evidence="1" id="KW-0479">Metal-binding</keyword>
<dbReference type="RefSeq" id="WP_130566644.1">
    <property type="nucleotide sequence ID" value="NZ_SHLY01000002.1"/>
</dbReference>
<evidence type="ECO:0000313" key="3">
    <source>
        <dbReference type="Proteomes" id="UP000292544"/>
    </source>
</evidence>
<dbReference type="PANTHER" id="PTHR30217">
    <property type="entry name" value="PEPTIDASE U32 FAMILY"/>
    <property type="match status" value="1"/>
</dbReference>
<dbReference type="NCBIfam" id="NF011991">
    <property type="entry name" value="PRK15447.1"/>
    <property type="match status" value="1"/>
</dbReference>
<dbReference type="PANTHER" id="PTHR30217:SF11">
    <property type="entry name" value="UBIQUINONE BIOSYNTHESIS PROTEIN UBIV"/>
    <property type="match status" value="1"/>
</dbReference>
<keyword evidence="1" id="KW-0004">4Fe-4S</keyword>
<protein>
    <recommendedName>
        <fullName evidence="1">Ubiquinone biosynthesis protein UbiV</fullName>
    </recommendedName>
</protein>
<comment type="pathway">
    <text evidence="1">Cofactor biosynthesis; ubiquinone biosynthesis.</text>
</comment>
<evidence type="ECO:0000313" key="2">
    <source>
        <dbReference type="EMBL" id="TAA47571.1"/>
    </source>
</evidence>
<dbReference type="InterPro" id="IPR001539">
    <property type="entry name" value="Peptidase_U32"/>
</dbReference>
<dbReference type="InterPro" id="IPR051454">
    <property type="entry name" value="RNA/ubiquinone_mod_enzymes"/>
</dbReference>
<feature type="binding site" evidence="1">
    <location>
        <position position="181"/>
    </location>
    <ligand>
        <name>[4Fe-4S] cluster</name>
        <dbReference type="ChEBI" id="CHEBI:49883"/>
    </ligand>
</feature>
<comment type="subunit">
    <text evidence="1">Forms a heterodimer with UbiU.</text>
</comment>
<keyword evidence="1" id="KW-0831">Ubiquinone biosynthesis</keyword>
<dbReference type="InterPro" id="IPR043693">
    <property type="entry name" value="UbiV"/>
</dbReference>
<organism evidence="2 3">
    <name type="scientific">Corallincola spongiicola</name>
    <dbReference type="NCBI Taxonomy" id="2520508"/>
    <lineage>
        <taxon>Bacteria</taxon>
        <taxon>Pseudomonadati</taxon>
        <taxon>Pseudomonadota</taxon>
        <taxon>Gammaproteobacteria</taxon>
        <taxon>Alteromonadales</taxon>
        <taxon>Psychromonadaceae</taxon>
        <taxon>Corallincola</taxon>
    </lineage>
</organism>
<sequence>MQISLGPVRYYWPKTEIEAFYQQAIASEADIIYLGEVVCSKRRELNSEQWFSLAKELANNSNKQIVLSTLALISAESELKELQRYCDNGELLVEANDIAAVQQMSERKLPFVVGSQINCYNLSALKRLLAMGMSRWVMPVELSSDWLYTLLEQAEDAGIRQQFEVEVQSHGHLPLAYSARCFTARSEDRPKDKCQKCCLNYPQGRAVHSQEGERLFTLNGLETQSGLSYNLFNEIPNMVGKVDIARISPQQMDIAPLVSAFKQQLTAPIHSPLSTDECNGYWHRLAGMVQSQ</sequence>
<feature type="binding site" evidence="1">
    <location>
        <position position="194"/>
    </location>
    <ligand>
        <name>[4Fe-4S] cluster</name>
        <dbReference type="ChEBI" id="CHEBI:49883"/>
    </ligand>
</feature>
<name>A0ABY1WS54_9GAMM</name>
<comment type="cofactor">
    <cofactor evidence="1">
        <name>[4Fe-4S] cluster</name>
        <dbReference type="ChEBI" id="CHEBI:49883"/>
    </cofactor>
</comment>
<reference evidence="3" key="1">
    <citation type="submission" date="2019-02" db="EMBL/GenBank/DDBJ databases">
        <title>Draft genome sequence of Muricauda sp. 176CP4-71.</title>
        <authorList>
            <person name="Park J.-S."/>
        </authorList>
    </citation>
    <scope>NUCLEOTIDE SEQUENCE [LARGE SCALE GENOMIC DNA]</scope>
    <source>
        <strain evidence="3">176GS2-150</strain>
    </source>
</reference>
<feature type="binding site" evidence="1">
    <location>
        <position position="198"/>
    </location>
    <ligand>
        <name>[4Fe-4S] cluster</name>
        <dbReference type="ChEBI" id="CHEBI:49883"/>
    </ligand>
</feature>
<proteinExistence type="inferred from homology"/>
<comment type="similarity">
    <text evidence="1">Belongs to the peptidase U32 family. UbiV subfamily.</text>
</comment>
<keyword evidence="1" id="KW-0408">Iron</keyword>
<dbReference type="HAMAP" id="MF_02233">
    <property type="entry name" value="UbiV"/>
    <property type="match status" value="1"/>
</dbReference>
<keyword evidence="1" id="KW-0411">Iron-sulfur</keyword>
<feature type="binding site" evidence="1">
    <location>
        <position position="39"/>
    </location>
    <ligand>
        <name>[4Fe-4S] cluster</name>
        <dbReference type="ChEBI" id="CHEBI:49883"/>
    </ligand>
</feature>
<dbReference type="EMBL" id="SHLY01000002">
    <property type="protein sequence ID" value="TAA47571.1"/>
    <property type="molecule type" value="Genomic_DNA"/>
</dbReference>
<gene>
    <name evidence="1" type="primary">ubiV</name>
    <name evidence="2" type="ORF">EXY25_10175</name>
</gene>
<accession>A0ABY1WS54</accession>
<comment type="function">
    <text evidence="1">Required for O(2)-independent ubiquinone (coenzyme Q) biosynthesis. Together with UbiU, is essential for the C6-hydroxylation reaction in the oxygen-independent ubiquinone biosynthesis pathway.</text>
</comment>
<dbReference type="Proteomes" id="UP000292544">
    <property type="component" value="Unassembled WGS sequence"/>
</dbReference>
<dbReference type="Pfam" id="PF01136">
    <property type="entry name" value="Peptidase_U32"/>
    <property type="match status" value="1"/>
</dbReference>
<keyword evidence="3" id="KW-1185">Reference proteome</keyword>
<evidence type="ECO:0000256" key="1">
    <source>
        <dbReference type="HAMAP-Rule" id="MF_02233"/>
    </source>
</evidence>